<dbReference type="EMBL" id="CAJJDN010000103">
    <property type="protein sequence ID" value="CAD8113544.1"/>
    <property type="molecule type" value="Genomic_DNA"/>
</dbReference>
<evidence type="ECO:0000256" key="1">
    <source>
        <dbReference type="ARBA" id="ARBA00022723"/>
    </source>
</evidence>
<feature type="domain" description="PARP-type" evidence="3">
    <location>
        <begin position="4"/>
        <end position="86"/>
    </location>
</feature>
<dbReference type="InterPro" id="IPR001510">
    <property type="entry name" value="Znf_PARP"/>
</dbReference>
<name>A0A8S1QEE1_9CILI</name>
<dbReference type="GO" id="GO:0003677">
    <property type="term" value="F:DNA binding"/>
    <property type="evidence" value="ECO:0007669"/>
    <property type="project" value="InterPro"/>
</dbReference>
<dbReference type="Pfam" id="PF00645">
    <property type="entry name" value="zf-PARP"/>
    <property type="match status" value="1"/>
</dbReference>
<dbReference type="AlphaFoldDB" id="A0A8S1QEE1"/>
<evidence type="ECO:0000313" key="5">
    <source>
        <dbReference type="EMBL" id="CAD8117375.1"/>
    </source>
</evidence>
<keyword evidence="2" id="KW-0862">Zinc</keyword>
<dbReference type="SMART" id="SM01336">
    <property type="entry name" value="zf-PARP"/>
    <property type="match status" value="1"/>
</dbReference>
<proteinExistence type="predicted"/>
<keyword evidence="6" id="KW-1185">Reference proteome</keyword>
<evidence type="ECO:0000259" key="3">
    <source>
        <dbReference type="PROSITE" id="PS50064"/>
    </source>
</evidence>
<keyword evidence="1" id="KW-0479">Metal-binding</keyword>
<evidence type="ECO:0000256" key="2">
    <source>
        <dbReference type="ARBA" id="ARBA00022833"/>
    </source>
</evidence>
<reference evidence="4" key="1">
    <citation type="submission" date="2021-01" db="EMBL/GenBank/DDBJ databases">
        <authorList>
            <consortium name="Genoscope - CEA"/>
            <person name="William W."/>
        </authorList>
    </citation>
    <scope>NUCLEOTIDE SEQUENCE</scope>
</reference>
<comment type="caution">
    <text evidence="4">The sequence shown here is derived from an EMBL/GenBank/DDBJ whole genome shotgun (WGS) entry which is preliminary data.</text>
</comment>
<accession>A0A8S1QEE1</accession>
<dbReference type="EMBL" id="CAJJDN010000113">
    <property type="protein sequence ID" value="CAD8117375.1"/>
    <property type="molecule type" value="Genomic_DNA"/>
</dbReference>
<evidence type="ECO:0000313" key="4">
    <source>
        <dbReference type="EMBL" id="CAD8113544.1"/>
    </source>
</evidence>
<protein>
    <recommendedName>
        <fullName evidence="3">PARP-type domain-containing protein</fullName>
    </recommendedName>
</protein>
<dbReference type="OrthoDB" id="429950at2759"/>
<dbReference type="Proteomes" id="UP000692954">
    <property type="component" value="Unassembled WGS sequence"/>
</dbReference>
<gene>
    <name evidence="4" type="ORF">PSON_ATCC_30995.1.T1030174</name>
    <name evidence="5" type="ORF">PSON_ATCC_30995.1.T1130185</name>
</gene>
<organism evidence="4 6">
    <name type="scientific">Paramecium sonneborni</name>
    <dbReference type="NCBI Taxonomy" id="65129"/>
    <lineage>
        <taxon>Eukaryota</taxon>
        <taxon>Sar</taxon>
        <taxon>Alveolata</taxon>
        <taxon>Ciliophora</taxon>
        <taxon>Intramacronucleata</taxon>
        <taxon>Oligohymenophorea</taxon>
        <taxon>Peniculida</taxon>
        <taxon>Parameciidae</taxon>
        <taxon>Paramecium</taxon>
    </lineage>
</organism>
<dbReference type="PROSITE" id="PS50064">
    <property type="entry name" value="ZF_PARP_2"/>
    <property type="match status" value="1"/>
</dbReference>
<evidence type="ECO:0000313" key="6">
    <source>
        <dbReference type="Proteomes" id="UP000692954"/>
    </source>
</evidence>
<dbReference type="GO" id="GO:0008270">
    <property type="term" value="F:zinc ion binding"/>
    <property type="evidence" value="ECO:0007669"/>
    <property type="project" value="InterPro"/>
</dbReference>
<sequence length="94" mass="10956">MPLIQITYSPSNRSCCRNCYEKIAENTLRIGYYVKKGGGYTNIQWYHEKCFTKANLWGVTDIELTGLEELSGQDRLRIKEKFEAIQSKKNPVKF</sequence>